<name>A0A4Y7T0P5_COPMI</name>
<gene>
    <name evidence="1" type="ORF">FA13DRAFT_1634493</name>
</gene>
<organism evidence="1 2">
    <name type="scientific">Coprinellus micaceus</name>
    <name type="common">Glistening ink-cap mushroom</name>
    <name type="synonym">Coprinus micaceus</name>
    <dbReference type="NCBI Taxonomy" id="71717"/>
    <lineage>
        <taxon>Eukaryota</taxon>
        <taxon>Fungi</taxon>
        <taxon>Dikarya</taxon>
        <taxon>Basidiomycota</taxon>
        <taxon>Agaricomycotina</taxon>
        <taxon>Agaricomycetes</taxon>
        <taxon>Agaricomycetidae</taxon>
        <taxon>Agaricales</taxon>
        <taxon>Agaricineae</taxon>
        <taxon>Psathyrellaceae</taxon>
        <taxon>Coprinellus</taxon>
    </lineage>
</organism>
<comment type="caution">
    <text evidence="1">The sequence shown here is derived from an EMBL/GenBank/DDBJ whole genome shotgun (WGS) entry which is preliminary data.</text>
</comment>
<evidence type="ECO:0000313" key="1">
    <source>
        <dbReference type="EMBL" id="TEB27504.1"/>
    </source>
</evidence>
<dbReference type="Proteomes" id="UP000298030">
    <property type="component" value="Unassembled WGS sequence"/>
</dbReference>
<dbReference type="EMBL" id="QPFP01000039">
    <property type="protein sequence ID" value="TEB27504.1"/>
    <property type="molecule type" value="Genomic_DNA"/>
</dbReference>
<proteinExistence type="predicted"/>
<keyword evidence="2" id="KW-1185">Reference proteome</keyword>
<evidence type="ECO:0000313" key="2">
    <source>
        <dbReference type="Proteomes" id="UP000298030"/>
    </source>
</evidence>
<accession>A0A4Y7T0P5</accession>
<reference evidence="1 2" key="1">
    <citation type="journal article" date="2019" name="Nat. Ecol. Evol.">
        <title>Megaphylogeny resolves global patterns of mushroom evolution.</title>
        <authorList>
            <person name="Varga T."/>
            <person name="Krizsan K."/>
            <person name="Foldi C."/>
            <person name="Dima B."/>
            <person name="Sanchez-Garcia M."/>
            <person name="Sanchez-Ramirez S."/>
            <person name="Szollosi G.J."/>
            <person name="Szarkandi J.G."/>
            <person name="Papp V."/>
            <person name="Albert L."/>
            <person name="Andreopoulos W."/>
            <person name="Angelini C."/>
            <person name="Antonin V."/>
            <person name="Barry K.W."/>
            <person name="Bougher N.L."/>
            <person name="Buchanan P."/>
            <person name="Buyck B."/>
            <person name="Bense V."/>
            <person name="Catcheside P."/>
            <person name="Chovatia M."/>
            <person name="Cooper J."/>
            <person name="Damon W."/>
            <person name="Desjardin D."/>
            <person name="Finy P."/>
            <person name="Geml J."/>
            <person name="Haridas S."/>
            <person name="Hughes K."/>
            <person name="Justo A."/>
            <person name="Karasinski D."/>
            <person name="Kautmanova I."/>
            <person name="Kiss B."/>
            <person name="Kocsube S."/>
            <person name="Kotiranta H."/>
            <person name="LaButti K.M."/>
            <person name="Lechner B.E."/>
            <person name="Liimatainen K."/>
            <person name="Lipzen A."/>
            <person name="Lukacs Z."/>
            <person name="Mihaltcheva S."/>
            <person name="Morgado L.N."/>
            <person name="Niskanen T."/>
            <person name="Noordeloos M.E."/>
            <person name="Ohm R.A."/>
            <person name="Ortiz-Santana B."/>
            <person name="Ovrebo C."/>
            <person name="Racz N."/>
            <person name="Riley R."/>
            <person name="Savchenko A."/>
            <person name="Shiryaev A."/>
            <person name="Soop K."/>
            <person name="Spirin V."/>
            <person name="Szebenyi C."/>
            <person name="Tomsovsky M."/>
            <person name="Tulloss R.E."/>
            <person name="Uehling J."/>
            <person name="Grigoriev I.V."/>
            <person name="Vagvolgyi C."/>
            <person name="Papp T."/>
            <person name="Martin F.M."/>
            <person name="Miettinen O."/>
            <person name="Hibbett D.S."/>
            <person name="Nagy L.G."/>
        </authorList>
    </citation>
    <scope>NUCLEOTIDE SEQUENCE [LARGE SCALE GENOMIC DNA]</scope>
    <source>
        <strain evidence="1 2">FP101781</strain>
    </source>
</reference>
<sequence length="306" mass="35049">MANEGARKPNADEIDLSAGEAVKAIRAKVAEISQATAYTLIKERKAPKPRPRTTRVMERVIATLKEMNGISPTEELVWKGAKARKGITTSQKFSAFTWKTLHDGQKIGRYWLDMGESTIAERGLCKQCPWEPTETMEHIMMQCKATGQKLIWKLAKRLWRKTGLEWIMPTMGMILGIHLVEVKGSEGKKLDGRTRLLQIIISESAYLIWLVRNEWKIEKEQDEQRRHTANEIEARWKAAITKHLRLDWALTNKYAHGKLALRWGVVKRTWHNIHEPGNRRALKTDLFESGVIVGSSSGRRPPGRNR</sequence>
<dbReference type="AlphaFoldDB" id="A0A4Y7T0P5"/>
<dbReference type="STRING" id="71717.A0A4Y7T0P5"/>
<evidence type="ECO:0008006" key="3">
    <source>
        <dbReference type="Google" id="ProtNLM"/>
    </source>
</evidence>
<dbReference type="OrthoDB" id="2976650at2759"/>
<protein>
    <recommendedName>
        <fullName evidence="3">Reverse transcriptase zinc-binding domain-containing protein</fullName>
    </recommendedName>
</protein>